<gene>
    <name evidence="2" type="ORF">F3Y22_tig00112231pilonHSYRG00371</name>
</gene>
<dbReference type="Proteomes" id="UP000436088">
    <property type="component" value="Unassembled WGS sequence"/>
</dbReference>
<protein>
    <submittedName>
        <fullName evidence="2">Magnesium transporter CorA family protein</fullName>
    </submittedName>
</protein>
<dbReference type="EMBL" id="VEPZ02001525">
    <property type="protein sequence ID" value="KAE8669555.1"/>
    <property type="molecule type" value="Genomic_DNA"/>
</dbReference>
<sequence>MRETQGPNTRVDGCPSNRGVRDSSEHSYGRSGSILNSCNELGKAAYKKENDSVAYMLHSASSKLHSTGQTLNEQLFPPSNFFDADYRRQSIGPGDVIDSSMPPSHRLQSSWVGSTVEHDIVKMDAVPPNSTIYQMKPSLATSDSKLGTVQELDFSDLNMTFESGKKSSQNGFDNEWAINETITVSDDIGGTTYSNQSNLHSNKTNLSSSCWSDNILVSESNVGWKNLSPNHVSSALASNKQIFTSDSGGPSEFDDDLHKDTSLPDSYRLIYERLESKFLSSEFDSLYLFF</sequence>
<reference evidence="2" key="1">
    <citation type="submission" date="2019-09" db="EMBL/GenBank/DDBJ databases">
        <title>Draft genome information of white flower Hibiscus syriacus.</title>
        <authorList>
            <person name="Kim Y.-M."/>
        </authorList>
    </citation>
    <scope>NUCLEOTIDE SEQUENCE [LARGE SCALE GENOMIC DNA]</scope>
    <source>
        <strain evidence="2">YM2019G1</strain>
    </source>
</reference>
<evidence type="ECO:0000313" key="2">
    <source>
        <dbReference type="EMBL" id="KAE8669555.1"/>
    </source>
</evidence>
<dbReference type="PANTHER" id="PTHR46445:SF7">
    <property type="entry name" value="GBF-INTERACTING PROTEIN 1 N-TERMINAL DOMAIN-CONTAINING PROTEIN"/>
    <property type="match status" value="1"/>
</dbReference>
<feature type="compositionally biased region" description="Basic and acidic residues" evidence="1">
    <location>
        <begin position="19"/>
        <end position="28"/>
    </location>
</feature>
<dbReference type="PANTHER" id="PTHR46445">
    <property type="entry name" value="RNA POLYMERASE II DEGRADATION FACTOR-LIKE PROTEIN (DUF1296)"/>
    <property type="match status" value="1"/>
</dbReference>
<organism evidence="2 3">
    <name type="scientific">Hibiscus syriacus</name>
    <name type="common">Rose of Sharon</name>
    <dbReference type="NCBI Taxonomy" id="106335"/>
    <lineage>
        <taxon>Eukaryota</taxon>
        <taxon>Viridiplantae</taxon>
        <taxon>Streptophyta</taxon>
        <taxon>Embryophyta</taxon>
        <taxon>Tracheophyta</taxon>
        <taxon>Spermatophyta</taxon>
        <taxon>Magnoliopsida</taxon>
        <taxon>eudicotyledons</taxon>
        <taxon>Gunneridae</taxon>
        <taxon>Pentapetalae</taxon>
        <taxon>rosids</taxon>
        <taxon>malvids</taxon>
        <taxon>Malvales</taxon>
        <taxon>Malvaceae</taxon>
        <taxon>Malvoideae</taxon>
        <taxon>Hibiscus</taxon>
    </lineage>
</organism>
<evidence type="ECO:0000313" key="3">
    <source>
        <dbReference type="Proteomes" id="UP000436088"/>
    </source>
</evidence>
<name>A0A6A2XRQ8_HIBSY</name>
<keyword evidence="3" id="KW-1185">Reference proteome</keyword>
<accession>A0A6A2XRQ8</accession>
<feature type="region of interest" description="Disordered" evidence="1">
    <location>
        <begin position="1"/>
        <end position="33"/>
    </location>
</feature>
<comment type="caution">
    <text evidence="2">The sequence shown here is derived from an EMBL/GenBank/DDBJ whole genome shotgun (WGS) entry which is preliminary data.</text>
</comment>
<proteinExistence type="predicted"/>
<dbReference type="AlphaFoldDB" id="A0A6A2XRQ8"/>
<evidence type="ECO:0000256" key="1">
    <source>
        <dbReference type="SAM" id="MobiDB-lite"/>
    </source>
</evidence>